<reference evidence="1 2" key="1">
    <citation type="submission" date="2024-03" db="EMBL/GenBank/DDBJ databases">
        <title>Aquirufa genome sequencing.</title>
        <authorList>
            <person name="Pitt A."/>
            <person name="Hahn M.W."/>
        </authorList>
    </citation>
    <scope>NUCLEOTIDE SEQUENCE [LARGE SCALE GENOMIC DNA]</scope>
    <source>
        <strain evidence="1 2">OSTEICH-129V</strain>
    </source>
</reference>
<organism evidence="1 2">
    <name type="scientific">Aquirufa avitistagni</name>
    <dbReference type="NCBI Taxonomy" id="3104728"/>
    <lineage>
        <taxon>Bacteria</taxon>
        <taxon>Pseudomonadati</taxon>
        <taxon>Bacteroidota</taxon>
        <taxon>Cytophagia</taxon>
        <taxon>Cytophagales</taxon>
        <taxon>Flectobacillaceae</taxon>
        <taxon>Aquirufa</taxon>
    </lineage>
</organism>
<dbReference type="EMBL" id="JBBKXZ010000002">
    <property type="protein sequence ID" value="MFD3394417.1"/>
    <property type="molecule type" value="Genomic_DNA"/>
</dbReference>
<sequence length="86" mass="10359">MKCYRIREQSRVTFLMGNQIGSSELEYDQLSGRLIINFLLQEGKKIRMTHTLNLEDFQLFEIRWERFKVSDEIFFDLGEFTRVMAT</sequence>
<dbReference type="Proteomes" id="UP001598138">
    <property type="component" value="Unassembled WGS sequence"/>
</dbReference>
<accession>A0ABW6DBZ6</accession>
<comment type="caution">
    <text evidence="1">The sequence shown here is derived from an EMBL/GenBank/DDBJ whole genome shotgun (WGS) entry which is preliminary data.</text>
</comment>
<evidence type="ECO:0000313" key="1">
    <source>
        <dbReference type="EMBL" id="MFD3394417.1"/>
    </source>
</evidence>
<protein>
    <submittedName>
        <fullName evidence="1">Uncharacterized protein</fullName>
    </submittedName>
</protein>
<name>A0ABW6DBZ6_9BACT</name>
<evidence type="ECO:0000313" key="2">
    <source>
        <dbReference type="Proteomes" id="UP001598138"/>
    </source>
</evidence>
<gene>
    <name evidence="1" type="ORF">U0R10_07285</name>
</gene>
<keyword evidence="2" id="KW-1185">Reference proteome</keyword>
<dbReference type="RefSeq" id="WP_377983299.1">
    <property type="nucleotide sequence ID" value="NZ_JBBKXZ010000002.1"/>
</dbReference>
<proteinExistence type="predicted"/>